<sequence length="445" mass="48656">MSATNGTVPSEGLSLRVLGLNSGTSMDAVDCVLCHFTQKTPYDPLHLKILKFDDVPLPQSIKKPVFNIIRYNKTTPEELSQINVRLGEVFADAVEEFCRRHGFDLEKDIDVVASHGQTIWLLSMPAEGQTRSALTMAEGSFLASRLGKTAVTDFRISEQSVGRQGAPIIAFFDGLVLQHPTIPRACQNVGGIANVAFIPPTSRENGGMSGIYDFDTGPGNMYIDFAMRHYTNGEMEYDRDGLFGAAGTVNQEIVDTYLRELPYFSLPPPKTTGRELFGDQQAYDLIQLCESKGLSPRDTVATITRITAQAAVEAYRKYGPKTADGKLDVKEVYMCGGGAYNPNIWKYMEEQFKEDGVRFTMLDEAGVGGGAKEAITFAFQGLEAIVGRPLVVPQQVETDTPVIPGKVSPGKNYRELMKKSVAFGGAVEGDYLPAVRQMVLDSVAF</sequence>
<organism evidence="1 2">
    <name type="scientific">Sphaerosporella brunnea</name>
    <dbReference type="NCBI Taxonomy" id="1250544"/>
    <lineage>
        <taxon>Eukaryota</taxon>
        <taxon>Fungi</taxon>
        <taxon>Dikarya</taxon>
        <taxon>Ascomycota</taxon>
        <taxon>Pezizomycotina</taxon>
        <taxon>Pezizomycetes</taxon>
        <taxon>Pezizales</taxon>
        <taxon>Pyronemataceae</taxon>
        <taxon>Sphaerosporella</taxon>
    </lineage>
</organism>
<dbReference type="EMBL" id="VXIS01000361">
    <property type="protein sequence ID" value="KAA8894154.1"/>
    <property type="molecule type" value="Genomic_DNA"/>
</dbReference>
<accession>A0A5J5EFU9</accession>
<keyword evidence="2" id="KW-1185">Reference proteome</keyword>
<comment type="caution">
    <text evidence="1">The sequence shown here is derived from an EMBL/GenBank/DDBJ whole genome shotgun (WGS) entry which is preliminary data.</text>
</comment>
<proteinExistence type="predicted"/>
<dbReference type="PANTHER" id="PTHR30605">
    <property type="entry name" value="ANHYDRO-N-ACETYLMURAMIC ACID KINASE"/>
    <property type="match status" value="1"/>
</dbReference>
<dbReference type="GO" id="GO:0016301">
    <property type="term" value="F:kinase activity"/>
    <property type="evidence" value="ECO:0007669"/>
    <property type="project" value="UniProtKB-KW"/>
</dbReference>
<dbReference type="Gene3D" id="3.30.420.40">
    <property type="match status" value="2"/>
</dbReference>
<name>A0A5J5EFU9_9PEZI</name>
<dbReference type="InterPro" id="IPR043129">
    <property type="entry name" value="ATPase_NBD"/>
</dbReference>
<evidence type="ECO:0000313" key="2">
    <source>
        <dbReference type="Proteomes" id="UP000326924"/>
    </source>
</evidence>
<dbReference type="PANTHER" id="PTHR30605:SF0">
    <property type="entry name" value="ANHYDRO-N-ACETYLMURAMIC ACID KINASE"/>
    <property type="match status" value="1"/>
</dbReference>
<protein>
    <submittedName>
        <fullName evidence="1">Anhydro-N-acetylmuramic acid kinase</fullName>
    </submittedName>
</protein>
<reference evidence="1 2" key="1">
    <citation type="submission" date="2019-09" db="EMBL/GenBank/DDBJ databases">
        <title>Draft genome of the ectomycorrhizal ascomycete Sphaerosporella brunnea.</title>
        <authorList>
            <consortium name="DOE Joint Genome Institute"/>
            <person name="Benucci G.M."/>
            <person name="Marozzi G."/>
            <person name="Antonielli L."/>
            <person name="Sanchez S."/>
            <person name="Marco P."/>
            <person name="Wang X."/>
            <person name="Falini L.B."/>
            <person name="Barry K."/>
            <person name="Haridas S."/>
            <person name="Lipzen A."/>
            <person name="Labutti K."/>
            <person name="Grigoriev I.V."/>
            <person name="Murat C."/>
            <person name="Martin F."/>
            <person name="Albertini E."/>
            <person name="Donnini D."/>
            <person name="Bonito G."/>
        </authorList>
    </citation>
    <scope>NUCLEOTIDE SEQUENCE [LARGE SCALE GENOMIC DNA]</scope>
    <source>
        <strain evidence="1 2">Sb_GMNB300</strain>
    </source>
</reference>
<dbReference type="InterPro" id="IPR005338">
    <property type="entry name" value="Anhydro_N_Ac-Mur_kinase"/>
</dbReference>
<dbReference type="AlphaFoldDB" id="A0A5J5EFU9"/>
<dbReference type="GO" id="GO:0005524">
    <property type="term" value="F:ATP binding"/>
    <property type="evidence" value="ECO:0007669"/>
    <property type="project" value="InterPro"/>
</dbReference>
<dbReference type="Proteomes" id="UP000326924">
    <property type="component" value="Unassembled WGS sequence"/>
</dbReference>
<dbReference type="Pfam" id="PF03702">
    <property type="entry name" value="AnmK"/>
    <property type="match status" value="1"/>
</dbReference>
<dbReference type="GO" id="GO:0016773">
    <property type="term" value="F:phosphotransferase activity, alcohol group as acceptor"/>
    <property type="evidence" value="ECO:0007669"/>
    <property type="project" value="InterPro"/>
</dbReference>
<gene>
    <name evidence="1" type="ORF">FN846DRAFT_895346</name>
</gene>
<keyword evidence="1" id="KW-0808">Transferase</keyword>
<dbReference type="OrthoDB" id="5427593at2759"/>
<dbReference type="GO" id="GO:0006040">
    <property type="term" value="P:amino sugar metabolic process"/>
    <property type="evidence" value="ECO:0007669"/>
    <property type="project" value="InterPro"/>
</dbReference>
<keyword evidence="1" id="KW-0418">Kinase</keyword>
<dbReference type="InParanoid" id="A0A5J5EFU9"/>
<evidence type="ECO:0000313" key="1">
    <source>
        <dbReference type="EMBL" id="KAA8894154.1"/>
    </source>
</evidence>
<dbReference type="GO" id="GO:0009254">
    <property type="term" value="P:peptidoglycan turnover"/>
    <property type="evidence" value="ECO:0007669"/>
    <property type="project" value="InterPro"/>
</dbReference>
<dbReference type="SUPFAM" id="SSF53067">
    <property type="entry name" value="Actin-like ATPase domain"/>
    <property type="match status" value="1"/>
</dbReference>